<dbReference type="PANTHER" id="PTHR43542:SF1">
    <property type="entry name" value="METHYLTRANSFERASE"/>
    <property type="match status" value="1"/>
</dbReference>
<dbReference type="PIRSF" id="PIRSF004553">
    <property type="entry name" value="CHP00095"/>
    <property type="match status" value="1"/>
</dbReference>
<dbReference type="InterPro" id="IPR004398">
    <property type="entry name" value="RNA_MeTrfase_RsmD"/>
</dbReference>
<dbReference type="SUPFAM" id="SSF53335">
    <property type="entry name" value="S-adenosyl-L-methionine-dependent methyltransferases"/>
    <property type="match status" value="1"/>
</dbReference>
<dbReference type="InterPro" id="IPR029063">
    <property type="entry name" value="SAM-dependent_MTases_sf"/>
</dbReference>
<dbReference type="Proteomes" id="UP001524547">
    <property type="component" value="Unassembled WGS sequence"/>
</dbReference>
<organism evidence="3 4">
    <name type="scientific">Rhizosaccharibacter radicis</name>
    <dbReference type="NCBI Taxonomy" id="2782605"/>
    <lineage>
        <taxon>Bacteria</taxon>
        <taxon>Pseudomonadati</taxon>
        <taxon>Pseudomonadota</taxon>
        <taxon>Alphaproteobacteria</taxon>
        <taxon>Acetobacterales</taxon>
        <taxon>Acetobacteraceae</taxon>
        <taxon>Rhizosaccharibacter</taxon>
    </lineage>
</organism>
<proteinExistence type="predicted"/>
<evidence type="ECO:0000256" key="2">
    <source>
        <dbReference type="ARBA" id="ARBA00022679"/>
    </source>
</evidence>
<keyword evidence="4" id="KW-1185">Reference proteome</keyword>
<dbReference type="Gene3D" id="3.40.50.150">
    <property type="entry name" value="Vaccinia Virus protein VP39"/>
    <property type="match status" value="1"/>
</dbReference>
<protein>
    <submittedName>
        <fullName evidence="3">16S rRNA (Guanine(966)-N(2))-methyltransferase RsmD</fullName>
        <ecNumber evidence="3">2.1.1.171</ecNumber>
    </submittedName>
</protein>
<dbReference type="PANTHER" id="PTHR43542">
    <property type="entry name" value="METHYLTRANSFERASE"/>
    <property type="match status" value="1"/>
</dbReference>
<evidence type="ECO:0000313" key="3">
    <source>
        <dbReference type="EMBL" id="MCQ8239340.1"/>
    </source>
</evidence>
<sequence length="189" mass="19867">MRIVAGAFRGRALSAPPGTGTRPTADRVRQALFDMLRHADWAADARGAALEGPVLDGFAGTGALGLEALSRGASRAVFMERDRTALAALGTNIRACRCEERALVMAADMSRPPPARAGWNGIRLLFLDPPYNRGLVAPAIAALREGGWLDPAVLVVAEVGAAEPPPTEAPLLMDRAHGAARLCAWRPTA</sequence>
<accession>A0ABT1VVE2</accession>
<comment type="caution">
    <text evidence="3">The sequence shown here is derived from an EMBL/GenBank/DDBJ whole genome shotgun (WGS) entry which is preliminary data.</text>
</comment>
<reference evidence="3 4" key="1">
    <citation type="submission" date="2022-06" db="EMBL/GenBank/DDBJ databases">
        <title>Rhizosaccharibacter gen. nov. sp. nov. KSS12, endophytic bacteria isolated from sugarcane.</title>
        <authorList>
            <person name="Pitiwittayakul N."/>
        </authorList>
    </citation>
    <scope>NUCLEOTIDE SEQUENCE [LARGE SCALE GENOMIC DNA]</scope>
    <source>
        <strain evidence="3 4">KSS12</strain>
    </source>
</reference>
<evidence type="ECO:0000256" key="1">
    <source>
        <dbReference type="ARBA" id="ARBA00022603"/>
    </source>
</evidence>
<dbReference type="Pfam" id="PF03602">
    <property type="entry name" value="Cons_hypoth95"/>
    <property type="match status" value="1"/>
</dbReference>
<dbReference type="EMBL" id="JAMZEJ010000001">
    <property type="protein sequence ID" value="MCQ8239340.1"/>
    <property type="molecule type" value="Genomic_DNA"/>
</dbReference>
<gene>
    <name evidence="3" type="primary">rsmD</name>
    <name evidence="3" type="ORF">NFI88_00610</name>
</gene>
<keyword evidence="2 3" id="KW-0808">Transferase</keyword>
<dbReference type="EC" id="2.1.1.171" evidence="3"/>
<dbReference type="GO" id="GO:0052913">
    <property type="term" value="F:16S rRNA (guanine(966)-N(2))-methyltransferase activity"/>
    <property type="evidence" value="ECO:0007669"/>
    <property type="project" value="UniProtKB-EC"/>
</dbReference>
<keyword evidence="1 3" id="KW-0489">Methyltransferase</keyword>
<dbReference type="NCBIfam" id="TIGR00095">
    <property type="entry name" value="16S rRNA (guanine(966)-N(2))-methyltransferase RsmD"/>
    <property type="match status" value="1"/>
</dbReference>
<name>A0ABT1VVE2_9PROT</name>
<dbReference type="RefSeq" id="WP_422918083.1">
    <property type="nucleotide sequence ID" value="NZ_JAMZEJ010000001.1"/>
</dbReference>
<evidence type="ECO:0000313" key="4">
    <source>
        <dbReference type="Proteomes" id="UP001524547"/>
    </source>
</evidence>